<proteinExistence type="predicted"/>
<dbReference type="EMBL" id="JAQQKW010000005">
    <property type="protein sequence ID" value="MDC7694501.1"/>
    <property type="molecule type" value="Genomic_DNA"/>
</dbReference>
<accession>A0ABT5IE80</accession>
<name>A0ABT5IE80_9CAUL</name>
<sequence>MSQDILSTGQDGAAEPERLLLQREDAVMIIERLRETRVSAQGHAFLLKLDALIVRLGSKWDVKSELVYEHLKTGFERRFQEPNWCLRINDDAWLAIIPTEGSRRGALSVTEMWRDLGNFFVGDVSELPVPLYEVQVEDVDRFLLNPIDLKTWFDRPEAGPERVKPITGATTGEAVRTPGQGPQMTNIQRPVMVAATVTLANRTLRIASSNEPLFEMKKMVMIGHRLEPMVVEASDNTLLDRKALANMDWGLRELVDITNIEQGLKILRMREADQRKMLMVVPAAFSTFASQRARQKITHEVAKAASDMGLKVLFEVRGLDGVPPHRVLEIVSLIKPFCMTVVGHVSSDRKIIAALAKCGLSGVCIEYDGVKRDDDALSEYLGQLAAAAKQAAGACMVQGFDSYRQMAVARLAGITHASMKAAAMMSPRGAVATAKTVAEGLTVTPEGRAALSALERPE</sequence>
<keyword evidence="2" id="KW-1185">Reference proteome</keyword>
<gene>
    <name evidence="1" type="ORF">PQU94_09430</name>
</gene>
<evidence type="ECO:0000313" key="2">
    <source>
        <dbReference type="Proteomes" id="UP001216595"/>
    </source>
</evidence>
<organism evidence="1 2">
    <name type="scientific">Asticcacaulis currens</name>
    <dbReference type="NCBI Taxonomy" id="2984210"/>
    <lineage>
        <taxon>Bacteria</taxon>
        <taxon>Pseudomonadati</taxon>
        <taxon>Pseudomonadota</taxon>
        <taxon>Alphaproteobacteria</taxon>
        <taxon>Caulobacterales</taxon>
        <taxon>Caulobacteraceae</taxon>
        <taxon>Asticcacaulis</taxon>
    </lineage>
</organism>
<dbReference type="Proteomes" id="UP001216595">
    <property type="component" value="Unassembled WGS sequence"/>
</dbReference>
<protein>
    <recommendedName>
        <fullName evidence="3">EAL domain-containing protein</fullName>
    </recommendedName>
</protein>
<evidence type="ECO:0008006" key="3">
    <source>
        <dbReference type="Google" id="ProtNLM"/>
    </source>
</evidence>
<evidence type="ECO:0000313" key="1">
    <source>
        <dbReference type="EMBL" id="MDC7694501.1"/>
    </source>
</evidence>
<reference evidence="1 2" key="1">
    <citation type="submission" date="2023-01" db="EMBL/GenBank/DDBJ databases">
        <title>Novel species of the genus Asticcacaulis isolated from rivers.</title>
        <authorList>
            <person name="Lu H."/>
        </authorList>
    </citation>
    <scope>NUCLEOTIDE SEQUENCE [LARGE SCALE GENOMIC DNA]</scope>
    <source>
        <strain evidence="1 2">DXS10W</strain>
    </source>
</reference>
<comment type="caution">
    <text evidence="1">The sequence shown here is derived from an EMBL/GenBank/DDBJ whole genome shotgun (WGS) entry which is preliminary data.</text>
</comment>
<dbReference type="RefSeq" id="WP_272741220.1">
    <property type="nucleotide sequence ID" value="NZ_JAQQKW010000005.1"/>
</dbReference>